<sequence>MVPHISSTSCIYRVPQNLRDIDQKAYTPKVVSIGPFHYGGKDFEVVQTQKGQFLKSFVSRRLGSTLSEYLQSLRLIEGTIRERYAERIELESDEFIKMILLDGCFILEFLLRRMPEATIILEDTISHNNWWSNAIRSDLILLENQLPFIVLDTLYQGHLNQGDDFKPLNELIYNFFSHMLSERERVFDAERIPIKDSFHLLDFVRNLYIPEPINPQNAQQIQNRPQLELPPNVTELCKRGVKLRVGIGRRLLDITFGNGVLTIPCVYMRDRTVSLFRNMIAFEELHSLKSKYITDYAIILNSFIDNSEDVALLCKKGIIRRFLGKHEQVSQLFKKLMREATIDTRSFCFPEIGEELNAYCRNTWHSWIANLGHTYCKTQWTVISVIGAFFVIFFAAIQAILAIRSAIVS</sequence>
<evidence type="ECO:0000256" key="1">
    <source>
        <dbReference type="SAM" id="Phobius"/>
    </source>
</evidence>
<keyword evidence="1" id="KW-0472">Membrane</keyword>
<dbReference type="AlphaFoldDB" id="A0A9Q0GTW9"/>
<dbReference type="EMBL" id="JAMYWD010000012">
    <property type="protein sequence ID" value="KAJ4952613.1"/>
    <property type="molecule type" value="Genomic_DNA"/>
</dbReference>
<proteinExistence type="predicted"/>
<gene>
    <name evidence="2" type="ORF">NE237_029445</name>
</gene>
<keyword evidence="1" id="KW-0812">Transmembrane</keyword>
<comment type="caution">
    <text evidence="2">The sequence shown here is derived from an EMBL/GenBank/DDBJ whole genome shotgun (WGS) entry which is preliminary data.</text>
</comment>
<accession>A0A9Q0GTW9</accession>
<dbReference type="InterPro" id="IPR004158">
    <property type="entry name" value="DUF247_pln"/>
</dbReference>
<protein>
    <submittedName>
        <fullName evidence="2">Uncharacterized protein</fullName>
    </submittedName>
</protein>
<dbReference type="PANTHER" id="PTHR31170">
    <property type="entry name" value="BNAC04G53230D PROTEIN"/>
    <property type="match status" value="1"/>
</dbReference>
<dbReference type="Proteomes" id="UP001141806">
    <property type="component" value="Unassembled WGS sequence"/>
</dbReference>
<organism evidence="2 3">
    <name type="scientific">Protea cynaroides</name>
    <dbReference type="NCBI Taxonomy" id="273540"/>
    <lineage>
        <taxon>Eukaryota</taxon>
        <taxon>Viridiplantae</taxon>
        <taxon>Streptophyta</taxon>
        <taxon>Embryophyta</taxon>
        <taxon>Tracheophyta</taxon>
        <taxon>Spermatophyta</taxon>
        <taxon>Magnoliopsida</taxon>
        <taxon>Proteales</taxon>
        <taxon>Proteaceae</taxon>
        <taxon>Protea</taxon>
    </lineage>
</organism>
<dbReference type="OrthoDB" id="672127at2759"/>
<dbReference type="PANTHER" id="PTHR31170:SF25">
    <property type="entry name" value="BNAA09G04570D PROTEIN"/>
    <property type="match status" value="1"/>
</dbReference>
<feature type="transmembrane region" description="Helical" evidence="1">
    <location>
        <begin position="380"/>
        <end position="403"/>
    </location>
</feature>
<name>A0A9Q0GTW9_9MAGN</name>
<evidence type="ECO:0000313" key="3">
    <source>
        <dbReference type="Proteomes" id="UP001141806"/>
    </source>
</evidence>
<reference evidence="2" key="1">
    <citation type="journal article" date="2023" name="Plant J.">
        <title>The genome of the king protea, Protea cynaroides.</title>
        <authorList>
            <person name="Chang J."/>
            <person name="Duong T.A."/>
            <person name="Schoeman C."/>
            <person name="Ma X."/>
            <person name="Roodt D."/>
            <person name="Barker N."/>
            <person name="Li Z."/>
            <person name="Van de Peer Y."/>
            <person name="Mizrachi E."/>
        </authorList>
    </citation>
    <scope>NUCLEOTIDE SEQUENCE</scope>
    <source>
        <tissue evidence="2">Young leaves</tissue>
    </source>
</reference>
<keyword evidence="3" id="KW-1185">Reference proteome</keyword>
<dbReference type="Pfam" id="PF03140">
    <property type="entry name" value="DUF247"/>
    <property type="match status" value="1"/>
</dbReference>
<evidence type="ECO:0000313" key="2">
    <source>
        <dbReference type="EMBL" id="KAJ4952613.1"/>
    </source>
</evidence>
<keyword evidence="1" id="KW-1133">Transmembrane helix</keyword>